<dbReference type="EMBL" id="CP017555">
    <property type="protein sequence ID" value="AOW02395.1"/>
    <property type="molecule type" value="Genomic_DNA"/>
</dbReference>
<dbReference type="AlphaFoldDB" id="A0A1D8N9T8"/>
<proteinExistence type="predicted"/>
<dbReference type="VEuPathDB" id="FungiDB:YALI1_C07516g"/>
<accession>A0A1D8N9T8</accession>
<name>A0A1D8N9T8_YARLL</name>
<dbReference type="Proteomes" id="UP000182444">
    <property type="component" value="Chromosome 1C"/>
</dbReference>
<evidence type="ECO:0000313" key="2">
    <source>
        <dbReference type="Proteomes" id="UP000182444"/>
    </source>
</evidence>
<dbReference type="RefSeq" id="XP_068138320.1">
    <property type="nucleotide sequence ID" value="XM_068282219.1"/>
</dbReference>
<organism evidence="1 2">
    <name type="scientific">Yarrowia lipolytica</name>
    <name type="common">Candida lipolytica</name>
    <dbReference type="NCBI Taxonomy" id="4952"/>
    <lineage>
        <taxon>Eukaryota</taxon>
        <taxon>Fungi</taxon>
        <taxon>Dikarya</taxon>
        <taxon>Ascomycota</taxon>
        <taxon>Saccharomycotina</taxon>
        <taxon>Dipodascomycetes</taxon>
        <taxon>Dipodascales</taxon>
        <taxon>Dipodascales incertae sedis</taxon>
        <taxon>Yarrowia</taxon>
    </lineage>
</organism>
<dbReference type="GeneID" id="94582859"/>
<gene>
    <name evidence="1" type="ORF">YALI1_C07516g</name>
</gene>
<reference evidence="1 2" key="1">
    <citation type="journal article" date="2016" name="PLoS ONE">
        <title>Sequence Assembly of Yarrowia lipolytica Strain W29/CLIB89 Shows Transposable Element Diversity.</title>
        <authorList>
            <person name="Magnan C."/>
            <person name="Yu J."/>
            <person name="Chang I."/>
            <person name="Jahn E."/>
            <person name="Kanomata Y."/>
            <person name="Wu J."/>
            <person name="Zeller M."/>
            <person name="Oakes M."/>
            <person name="Baldi P."/>
            <person name="Sandmeyer S."/>
        </authorList>
    </citation>
    <scope>NUCLEOTIDE SEQUENCE [LARGE SCALE GENOMIC DNA]</scope>
    <source>
        <strain evidence="2">CLIB89(W29)</strain>
    </source>
</reference>
<protein>
    <submittedName>
        <fullName evidence="1">Uncharacterized protein</fullName>
    </submittedName>
</protein>
<sequence length="73" mass="8238">MNKVPFCGCCAMNVILDISIGKRDPEEIQRRCRGDTWSGSWQELNQCVIVHSKSWTFAHLRPLTTALPSSLCT</sequence>
<evidence type="ECO:0000313" key="1">
    <source>
        <dbReference type="EMBL" id="AOW02395.1"/>
    </source>
</evidence>